<organism evidence="1">
    <name type="scientific">Trichophyton rubrum CBS 288.86</name>
    <dbReference type="NCBI Taxonomy" id="1215330"/>
    <lineage>
        <taxon>Eukaryota</taxon>
        <taxon>Fungi</taxon>
        <taxon>Dikarya</taxon>
        <taxon>Ascomycota</taxon>
        <taxon>Pezizomycotina</taxon>
        <taxon>Eurotiomycetes</taxon>
        <taxon>Eurotiomycetidae</taxon>
        <taxon>Onygenales</taxon>
        <taxon>Arthrodermataceae</taxon>
        <taxon>Trichophyton</taxon>
    </lineage>
</organism>
<protein>
    <submittedName>
        <fullName evidence="1">Uncharacterized protein</fullName>
    </submittedName>
</protein>
<accession>A0A022VUR0</accession>
<gene>
    <name evidence="1" type="ORF">H103_06516</name>
</gene>
<name>A0A022VUR0_TRIRU</name>
<dbReference type="Proteomes" id="UP000023758">
    <property type="component" value="Unassembled WGS sequence"/>
</dbReference>
<reference evidence="1" key="1">
    <citation type="submission" date="2014-02" db="EMBL/GenBank/DDBJ databases">
        <title>The Genome Sequence of Trichophyton rubrum (morphotype fischeri) CBS 288.86.</title>
        <authorList>
            <consortium name="The Broad Institute Genomics Platform"/>
            <person name="Cuomo C.A."/>
            <person name="White T.C."/>
            <person name="Graser Y."/>
            <person name="Martinez-Rossi N."/>
            <person name="Heitman J."/>
            <person name="Young S.K."/>
            <person name="Zeng Q."/>
            <person name="Gargeya S."/>
            <person name="Abouelleil A."/>
            <person name="Alvarado L."/>
            <person name="Chapman S.B."/>
            <person name="Gainer-Dewar J."/>
            <person name="Goldberg J."/>
            <person name="Griggs A."/>
            <person name="Gujja S."/>
            <person name="Hansen M."/>
            <person name="Howarth C."/>
            <person name="Imamovic A."/>
            <person name="Larimer J."/>
            <person name="Martinez D."/>
            <person name="Murphy C."/>
            <person name="Pearson M.D."/>
            <person name="Persinoti G."/>
            <person name="Poon T."/>
            <person name="Priest M."/>
            <person name="Roberts A.D."/>
            <person name="Saif S."/>
            <person name="Shea T.D."/>
            <person name="Sykes S.N."/>
            <person name="Wortman J."/>
            <person name="Nusbaum C."/>
            <person name="Birren B."/>
        </authorList>
    </citation>
    <scope>NUCLEOTIDE SEQUENCE [LARGE SCALE GENOMIC DNA]</scope>
    <source>
        <strain evidence="1">CBS 288.86</strain>
    </source>
</reference>
<dbReference type="EMBL" id="KK207893">
    <property type="protein sequence ID" value="EZF49982.1"/>
    <property type="molecule type" value="Genomic_DNA"/>
</dbReference>
<dbReference type="HOGENOM" id="CLU_2238541_0_0_1"/>
<evidence type="ECO:0000313" key="1">
    <source>
        <dbReference type="EMBL" id="EZF49982.1"/>
    </source>
</evidence>
<sequence>MVCFTRLCQTLFLQPNPRIKTRTKTRLSLEGQPSSAKQTYFSKHADTFSRVAGSEVLTQDPVSLFVPAPRRFFSPCRRSVVSYSMVDAKSFVLRSKSYATSAMVG</sequence>
<dbReference type="AlphaFoldDB" id="A0A022VUR0"/>
<proteinExistence type="predicted"/>